<evidence type="ECO:0000256" key="2">
    <source>
        <dbReference type="ARBA" id="ARBA00023125"/>
    </source>
</evidence>
<comment type="caution">
    <text evidence="6">The sequence shown here is derived from an EMBL/GenBank/DDBJ whole genome shotgun (WGS) entry which is preliminary data.</text>
</comment>
<evidence type="ECO:0000256" key="1">
    <source>
        <dbReference type="ARBA" id="ARBA00023015"/>
    </source>
</evidence>
<dbReference type="Gene3D" id="3.40.50.2300">
    <property type="match status" value="2"/>
</dbReference>
<keyword evidence="2 6" id="KW-0238">DNA-binding</keyword>
<dbReference type="InterPro" id="IPR000843">
    <property type="entry name" value="HTH_LacI"/>
</dbReference>
<accession>A0A921KTJ4</accession>
<dbReference type="Gene3D" id="1.10.260.40">
    <property type="entry name" value="lambda repressor-like DNA-binding domains"/>
    <property type="match status" value="1"/>
</dbReference>
<dbReference type="PANTHER" id="PTHR30146:SF109">
    <property type="entry name" value="HTH-TYPE TRANSCRIPTIONAL REGULATOR GALS"/>
    <property type="match status" value="1"/>
</dbReference>
<reference evidence="6" key="2">
    <citation type="submission" date="2021-09" db="EMBL/GenBank/DDBJ databases">
        <authorList>
            <person name="Gilroy R."/>
        </authorList>
    </citation>
    <scope>NUCLEOTIDE SEQUENCE</scope>
    <source>
        <strain evidence="6">1647</strain>
    </source>
</reference>
<evidence type="ECO:0000256" key="4">
    <source>
        <dbReference type="SAM" id="MobiDB-lite"/>
    </source>
</evidence>
<evidence type="ECO:0000313" key="6">
    <source>
        <dbReference type="EMBL" id="HJF50966.1"/>
    </source>
</evidence>
<dbReference type="GO" id="GO:0000976">
    <property type="term" value="F:transcription cis-regulatory region binding"/>
    <property type="evidence" value="ECO:0007669"/>
    <property type="project" value="TreeGrafter"/>
</dbReference>
<dbReference type="InterPro" id="IPR010982">
    <property type="entry name" value="Lambda_DNA-bd_dom_sf"/>
</dbReference>
<dbReference type="Proteomes" id="UP000775129">
    <property type="component" value="Unassembled WGS sequence"/>
</dbReference>
<feature type="region of interest" description="Disordered" evidence="4">
    <location>
        <begin position="1"/>
        <end position="26"/>
    </location>
</feature>
<dbReference type="Pfam" id="PF00356">
    <property type="entry name" value="LacI"/>
    <property type="match status" value="1"/>
</dbReference>
<dbReference type="CDD" id="cd01392">
    <property type="entry name" value="HTH_LacI"/>
    <property type="match status" value="1"/>
</dbReference>
<evidence type="ECO:0000259" key="5">
    <source>
        <dbReference type="PROSITE" id="PS50932"/>
    </source>
</evidence>
<keyword evidence="1" id="KW-0805">Transcription regulation</keyword>
<evidence type="ECO:0000256" key="3">
    <source>
        <dbReference type="ARBA" id="ARBA00023163"/>
    </source>
</evidence>
<dbReference type="EMBL" id="DYWO01000430">
    <property type="protein sequence ID" value="HJF50966.1"/>
    <property type="molecule type" value="Genomic_DNA"/>
</dbReference>
<dbReference type="SUPFAM" id="SSF53822">
    <property type="entry name" value="Periplasmic binding protein-like I"/>
    <property type="match status" value="1"/>
</dbReference>
<dbReference type="InterPro" id="IPR028082">
    <property type="entry name" value="Peripla_BP_I"/>
</dbReference>
<dbReference type="GO" id="GO:0003700">
    <property type="term" value="F:DNA-binding transcription factor activity"/>
    <property type="evidence" value="ECO:0007669"/>
    <property type="project" value="TreeGrafter"/>
</dbReference>
<name>A0A921KTJ4_9MICO</name>
<organism evidence="6 7">
    <name type="scientific">Brachybacterium paraconglomeratum</name>
    <dbReference type="NCBI Taxonomy" id="173362"/>
    <lineage>
        <taxon>Bacteria</taxon>
        <taxon>Bacillati</taxon>
        <taxon>Actinomycetota</taxon>
        <taxon>Actinomycetes</taxon>
        <taxon>Micrococcales</taxon>
        <taxon>Dermabacteraceae</taxon>
        <taxon>Brachybacterium</taxon>
    </lineage>
</organism>
<sequence length="340" mass="37028">MSTRSTSDRPSMRQVAETAGVSHMTVSRVLNGHPSIKESTRDKVLLAVEQLGYHRNIAARALALQRTLRIGAVVETETEFGPASALRAIHRAARRRGYSVSSIALDEDDSADPDRAFQQLLALGIDALCLVMPRSASVAAARAASLDLPVLVVKPEREAELLRVCVDQQLGVTMTVDHLAALGHRDVLYVSGPMDWLDARARERAFRVRARSWGMRERPMVAGDWSADFGYDFAVGLERLPEYTAIVAANDEVALGIVHGLHDRGLRVPDDLSVVGFDDAPFSRHSIPPLTTVRQPFEALGGAVVDVLLAAVEGLEIPQRTKIPPELIVRLSTAKARSMP</sequence>
<dbReference type="SMART" id="SM00354">
    <property type="entry name" value="HTH_LACI"/>
    <property type="match status" value="1"/>
</dbReference>
<feature type="compositionally biased region" description="Basic and acidic residues" evidence="4">
    <location>
        <begin position="1"/>
        <end position="11"/>
    </location>
</feature>
<dbReference type="PROSITE" id="PS50932">
    <property type="entry name" value="HTH_LACI_2"/>
    <property type="match status" value="1"/>
</dbReference>
<keyword evidence="3" id="KW-0804">Transcription</keyword>
<dbReference type="Pfam" id="PF13377">
    <property type="entry name" value="Peripla_BP_3"/>
    <property type="match status" value="1"/>
</dbReference>
<protein>
    <submittedName>
        <fullName evidence="6">LacI family DNA-binding transcriptional regulator</fullName>
    </submittedName>
</protein>
<evidence type="ECO:0000313" key="7">
    <source>
        <dbReference type="Proteomes" id="UP000775129"/>
    </source>
</evidence>
<proteinExistence type="predicted"/>
<dbReference type="PANTHER" id="PTHR30146">
    <property type="entry name" value="LACI-RELATED TRANSCRIPTIONAL REPRESSOR"/>
    <property type="match status" value="1"/>
</dbReference>
<gene>
    <name evidence="6" type="ORF">K8W24_14455</name>
</gene>
<reference evidence="6" key="1">
    <citation type="journal article" date="2021" name="PeerJ">
        <title>Extensive microbial diversity within the chicken gut microbiome revealed by metagenomics and culture.</title>
        <authorList>
            <person name="Gilroy R."/>
            <person name="Ravi A."/>
            <person name="Getino M."/>
            <person name="Pursley I."/>
            <person name="Horton D.L."/>
            <person name="Alikhan N.F."/>
            <person name="Baker D."/>
            <person name="Gharbi K."/>
            <person name="Hall N."/>
            <person name="Watson M."/>
            <person name="Adriaenssens E.M."/>
            <person name="Foster-Nyarko E."/>
            <person name="Jarju S."/>
            <person name="Secka A."/>
            <person name="Antonio M."/>
            <person name="Oren A."/>
            <person name="Chaudhuri R.R."/>
            <person name="La Ragione R."/>
            <person name="Hildebrand F."/>
            <person name="Pallen M.J."/>
        </authorList>
    </citation>
    <scope>NUCLEOTIDE SEQUENCE</scope>
    <source>
        <strain evidence="6">1647</strain>
    </source>
</reference>
<dbReference type="InterPro" id="IPR046335">
    <property type="entry name" value="LacI/GalR-like_sensor"/>
</dbReference>
<feature type="domain" description="HTH lacI-type" evidence="5">
    <location>
        <begin position="10"/>
        <end position="64"/>
    </location>
</feature>
<dbReference type="SUPFAM" id="SSF47413">
    <property type="entry name" value="lambda repressor-like DNA-binding domains"/>
    <property type="match status" value="1"/>
</dbReference>
<dbReference type="AlphaFoldDB" id="A0A921KTJ4"/>
<dbReference type="CDD" id="cd01574">
    <property type="entry name" value="PBP1_LacI"/>
    <property type="match status" value="1"/>
</dbReference>